<feature type="domain" description="F5/8 type C" evidence="1">
    <location>
        <begin position="483"/>
        <end position="599"/>
    </location>
</feature>
<dbReference type="Proteomes" id="UP000251075">
    <property type="component" value="Unassembled WGS sequence"/>
</dbReference>
<evidence type="ECO:0000259" key="1">
    <source>
        <dbReference type="Pfam" id="PF00754"/>
    </source>
</evidence>
<dbReference type="EMBL" id="PGTO01000001">
    <property type="protein sequence ID" value="RAU23804.1"/>
    <property type="molecule type" value="Genomic_DNA"/>
</dbReference>
<reference evidence="2 3" key="1">
    <citation type="submission" date="2017-11" db="EMBL/GenBank/DDBJ databases">
        <title>Draft genome sequence of magnetotactic bacterium Magnetospirillum kuznetsovii LBB-42.</title>
        <authorList>
            <person name="Grouzdev D.S."/>
            <person name="Rysina M.S."/>
            <person name="Baslerov R.V."/>
            <person name="Koziaeva V."/>
        </authorList>
    </citation>
    <scope>NUCLEOTIDE SEQUENCE [LARGE SCALE GENOMIC DNA]</scope>
    <source>
        <strain evidence="2 3">LBB-42</strain>
    </source>
</reference>
<evidence type="ECO:0000313" key="2">
    <source>
        <dbReference type="EMBL" id="RAU23804.1"/>
    </source>
</evidence>
<keyword evidence="3" id="KW-1185">Reference proteome</keyword>
<comment type="caution">
    <text evidence="2">The sequence shown here is derived from an EMBL/GenBank/DDBJ whole genome shotgun (WGS) entry which is preliminary data.</text>
</comment>
<name>A0A364P3B2_9PROT</name>
<dbReference type="RefSeq" id="WP_112142035.1">
    <property type="nucleotide sequence ID" value="NZ_PGTO01000001.1"/>
</dbReference>
<proteinExistence type="predicted"/>
<dbReference type="SUPFAM" id="SSF49785">
    <property type="entry name" value="Galactose-binding domain-like"/>
    <property type="match status" value="1"/>
</dbReference>
<dbReference type="InterPro" id="IPR008979">
    <property type="entry name" value="Galactose-bd-like_sf"/>
</dbReference>
<dbReference type="OrthoDB" id="5461292at2"/>
<dbReference type="AlphaFoldDB" id="A0A364P3B2"/>
<sequence length="725" mass="72335">MTDHIQVGDAAPRIQYAASGSQTAFTFPFPVFTAADLEVWLDQTRQTTPAYSISGVGISSGGTVLFAAPPVPGALVTLRRRLSIARTSDYQEDGIIRAKVLNDELDYQTAALQQVAEDVGRAAKRSFLSASSADLTLPEPEPGKAIGWNADGSGLTNDPAEFAACTATVTAQAAQAAASAATASTQAATAQASATQAFGYKIACDADAIATASDRAAVVLDKAIVAADQATVASDKLATASSAAAAATARTACDADAAATAADRAAVAADKATVATNTAAAAASAAAAAGSATTAHASEVAAAASAAVASAAASGGAVKVSGSDTTSAYLSNTLTAGSNIALTVLNPGADESLRISVTGLATVAASGAYTDLSGRPNLGTASPLDVDTDTTLAANSDSRLASQKAVKAYVAANSGPDLTPDVGQLYLAVARLDTPTSPNVGGTQVADEFDAASGIASLGGGTVSSGYLSNPGSTSMIAQATGTAIGDMTGGGGLAGAFDGVTSQSVTASATKSSATNSYIGKNLGTGHRIASGIYYVPADGNMVAGPTASTVYLQGSNDGSSWTTLGSADGAVTYPTSVTVTSGDTATAYSYVRLYVVPTVSGSEIRCAEARFYEVANPPNMTVASNAYTAQSAPSTLSLVAEYQDISGTAVINTDITFEVSRDNGTTWTAVTMTDFGPSPISGARVLKGSASAAGQPSGTSLKWRIKTFNTKEQRVHGLWMQWK</sequence>
<dbReference type="Gene3D" id="2.60.120.260">
    <property type="entry name" value="Galactose-binding domain-like"/>
    <property type="match status" value="1"/>
</dbReference>
<protein>
    <recommendedName>
        <fullName evidence="1">F5/8 type C domain-containing protein</fullName>
    </recommendedName>
</protein>
<evidence type="ECO:0000313" key="3">
    <source>
        <dbReference type="Proteomes" id="UP000251075"/>
    </source>
</evidence>
<dbReference type="InterPro" id="IPR000421">
    <property type="entry name" value="FA58C"/>
</dbReference>
<dbReference type="Pfam" id="PF00754">
    <property type="entry name" value="F5_F8_type_C"/>
    <property type="match status" value="1"/>
</dbReference>
<accession>A0A364P3B2</accession>
<organism evidence="2 3">
    <name type="scientific">Paramagnetospirillum kuznetsovii</name>
    <dbReference type="NCBI Taxonomy" id="2053833"/>
    <lineage>
        <taxon>Bacteria</taxon>
        <taxon>Pseudomonadati</taxon>
        <taxon>Pseudomonadota</taxon>
        <taxon>Alphaproteobacteria</taxon>
        <taxon>Rhodospirillales</taxon>
        <taxon>Magnetospirillaceae</taxon>
        <taxon>Paramagnetospirillum</taxon>
    </lineage>
</organism>
<gene>
    <name evidence="2" type="ORF">CU669_01570</name>
</gene>